<name>A0ABT8AZE0_9HYPH</name>
<gene>
    <name evidence="2" type="ORF">QWZ18_31605</name>
</gene>
<protein>
    <submittedName>
        <fullName evidence="2">Uncharacterized protein</fullName>
    </submittedName>
</protein>
<reference evidence="3" key="1">
    <citation type="journal article" date="2019" name="Int. J. Syst. Evol. Microbiol.">
        <title>The Global Catalogue of Microorganisms (GCM) 10K type strain sequencing project: providing services to taxonomists for standard genome sequencing and annotation.</title>
        <authorList>
            <consortium name="The Broad Institute Genomics Platform"/>
            <consortium name="The Broad Institute Genome Sequencing Center for Infectious Disease"/>
            <person name="Wu L."/>
            <person name="Ma J."/>
        </authorList>
    </citation>
    <scope>NUCLEOTIDE SEQUENCE [LARGE SCALE GENOMIC DNA]</scope>
    <source>
        <strain evidence="3">CECT 7806</strain>
    </source>
</reference>
<feature type="region of interest" description="Disordered" evidence="1">
    <location>
        <begin position="1"/>
        <end position="37"/>
    </location>
</feature>
<evidence type="ECO:0000256" key="1">
    <source>
        <dbReference type="SAM" id="MobiDB-lite"/>
    </source>
</evidence>
<dbReference type="RefSeq" id="WP_238293962.1">
    <property type="nucleotide sequence ID" value="NZ_BPQS01000088.1"/>
</dbReference>
<sequence>MDGNADHVDAGDDEPSLAAPENATGSQVVYMRGNDQDREQEVVEAVRASTSLLFRTRAFWSRRLQLDKHPSWD</sequence>
<comment type="caution">
    <text evidence="2">The sequence shown here is derived from an EMBL/GenBank/DDBJ whole genome shotgun (WGS) entry which is preliminary data.</text>
</comment>
<evidence type="ECO:0000313" key="2">
    <source>
        <dbReference type="EMBL" id="MDN3575130.1"/>
    </source>
</evidence>
<proteinExistence type="predicted"/>
<dbReference type="Proteomes" id="UP001244297">
    <property type="component" value="Unassembled WGS sequence"/>
</dbReference>
<feature type="compositionally biased region" description="Basic and acidic residues" evidence="1">
    <location>
        <begin position="1"/>
        <end position="10"/>
    </location>
</feature>
<organism evidence="2 3">
    <name type="scientific">Methylobacterium longum</name>
    <dbReference type="NCBI Taxonomy" id="767694"/>
    <lineage>
        <taxon>Bacteria</taxon>
        <taxon>Pseudomonadati</taxon>
        <taxon>Pseudomonadota</taxon>
        <taxon>Alphaproteobacteria</taxon>
        <taxon>Hyphomicrobiales</taxon>
        <taxon>Methylobacteriaceae</taxon>
        <taxon>Methylobacterium</taxon>
    </lineage>
</organism>
<accession>A0ABT8AZE0</accession>
<evidence type="ECO:0000313" key="3">
    <source>
        <dbReference type="Proteomes" id="UP001244297"/>
    </source>
</evidence>
<keyword evidence="3" id="KW-1185">Reference proteome</keyword>
<dbReference type="EMBL" id="JAUFPT010000160">
    <property type="protein sequence ID" value="MDN3575130.1"/>
    <property type="molecule type" value="Genomic_DNA"/>
</dbReference>